<evidence type="ECO:0000313" key="2">
    <source>
        <dbReference type="Proteomes" id="UP000554488"/>
    </source>
</evidence>
<organism evidence="1 2">
    <name type="scientific">Coprococcus comes</name>
    <dbReference type="NCBI Taxonomy" id="410072"/>
    <lineage>
        <taxon>Bacteria</taxon>
        <taxon>Bacillati</taxon>
        <taxon>Bacillota</taxon>
        <taxon>Clostridia</taxon>
        <taxon>Lachnospirales</taxon>
        <taxon>Lachnospiraceae</taxon>
        <taxon>Coprococcus</taxon>
    </lineage>
</organism>
<proteinExistence type="predicted"/>
<reference evidence="1 2" key="2">
    <citation type="submission" date="2020-07" db="EMBL/GenBank/DDBJ databases">
        <title>Bacterial metabolism rescues the inhibition of intestinal drug absorption by food and drug additives.</title>
        <authorList>
            <person name="Zou L."/>
            <person name="Spanogiannopoulos P."/>
            <person name="Chien H.-C."/>
            <person name="Pieper L.M."/>
            <person name="Cai W."/>
            <person name="Khuri N."/>
            <person name="Pottel J."/>
            <person name="Vora B."/>
            <person name="Ni Z."/>
            <person name="Tsakalozou E."/>
            <person name="Zhang W."/>
            <person name="Shoichet B.K."/>
            <person name="Giacomini K.M."/>
            <person name="Turnbaugh P.J."/>
        </authorList>
    </citation>
    <scope>NUCLEOTIDE SEQUENCE [LARGE SCALE GENOMIC DNA]</scope>
    <source>
        <strain evidence="1 2">F22</strain>
    </source>
</reference>
<name>A0A849XY57_9FIRM</name>
<comment type="caution">
    <text evidence="1">The sequence shown here is derived from an EMBL/GenBank/DDBJ whole genome shotgun (WGS) entry which is preliminary data.</text>
</comment>
<evidence type="ECO:0000313" key="1">
    <source>
        <dbReference type="EMBL" id="NUN86325.1"/>
    </source>
</evidence>
<reference evidence="1 2" key="1">
    <citation type="submission" date="2020-04" db="EMBL/GenBank/DDBJ databases">
        <authorList>
            <person name="Pieper L."/>
        </authorList>
    </citation>
    <scope>NUCLEOTIDE SEQUENCE [LARGE SCALE GENOMIC DNA]</scope>
    <source>
        <strain evidence="1 2">F22</strain>
    </source>
</reference>
<protein>
    <submittedName>
        <fullName evidence="1">Uncharacterized protein</fullName>
    </submittedName>
</protein>
<dbReference type="AlphaFoldDB" id="A0A849XY57"/>
<gene>
    <name evidence="1" type="ORF">HUU93_06865</name>
</gene>
<accession>A0A849XY57</accession>
<dbReference type="RefSeq" id="WP_175305604.1">
    <property type="nucleotide sequence ID" value="NZ_JABWDC010000020.1"/>
</dbReference>
<dbReference type="Proteomes" id="UP000554488">
    <property type="component" value="Unassembled WGS sequence"/>
</dbReference>
<sequence>MAVRGFFYNATDLNDKEHMYNGQDMNEDKAPFYKEGVAYGHLQVTAAGGSMEVVVDGGTRTGYAYINLHTIHNTAPLTLTLSQASGTLPRIDRIVLRNDETERKPSIYVLEGAFSSNPQAPELLNNDVIQEKSLARIYIPAGAVEITQANITDERPDDTVCGFIGSQFEELDFSQWNAQFSKWFSEEKKAMEKDHANFVKQYENLTQGFMDEQAAEWNKWFEEKKTELAGDVAGKLQLQIDDLKTKVHNMAYKVYMEYFLESITTPVTITLTNTTTGTVQTAEVTKSGIGFYVTEAGEYTVESNMESVMAIPKKFKADNTDLMHTITIALREGTNMAYIGNYIGTYLLKESEEKRR</sequence>
<dbReference type="EMBL" id="JABWDC010000020">
    <property type="protein sequence ID" value="NUN86325.1"/>
    <property type="molecule type" value="Genomic_DNA"/>
</dbReference>